<feature type="region of interest" description="Disordered" evidence="1">
    <location>
        <begin position="69"/>
        <end position="88"/>
    </location>
</feature>
<feature type="compositionally biased region" description="Polar residues" evidence="1">
    <location>
        <begin position="562"/>
        <end position="574"/>
    </location>
</feature>
<feature type="region of interest" description="Disordered" evidence="1">
    <location>
        <begin position="745"/>
        <end position="791"/>
    </location>
</feature>
<feature type="region of interest" description="Disordered" evidence="1">
    <location>
        <begin position="562"/>
        <end position="582"/>
    </location>
</feature>
<dbReference type="InterPro" id="IPR040976">
    <property type="entry name" value="Pkinase_fungal"/>
</dbReference>
<protein>
    <recommendedName>
        <fullName evidence="2">Fungal-type protein kinase domain-containing protein</fullName>
    </recommendedName>
</protein>
<dbReference type="InParanoid" id="A0A409WQ34"/>
<organism evidence="3 4">
    <name type="scientific">Psilocybe cyanescens</name>
    <dbReference type="NCBI Taxonomy" id="93625"/>
    <lineage>
        <taxon>Eukaryota</taxon>
        <taxon>Fungi</taxon>
        <taxon>Dikarya</taxon>
        <taxon>Basidiomycota</taxon>
        <taxon>Agaricomycotina</taxon>
        <taxon>Agaricomycetes</taxon>
        <taxon>Agaricomycetidae</taxon>
        <taxon>Agaricales</taxon>
        <taxon>Agaricineae</taxon>
        <taxon>Strophariaceae</taxon>
        <taxon>Psilocybe</taxon>
    </lineage>
</organism>
<evidence type="ECO:0000259" key="2">
    <source>
        <dbReference type="Pfam" id="PF17667"/>
    </source>
</evidence>
<feature type="compositionally biased region" description="Basic and acidic residues" evidence="1">
    <location>
        <begin position="782"/>
        <end position="791"/>
    </location>
</feature>
<dbReference type="PANTHER" id="PTHR38248:SF2">
    <property type="entry name" value="FUNK1 11"/>
    <property type="match status" value="1"/>
</dbReference>
<dbReference type="InterPro" id="IPR011009">
    <property type="entry name" value="Kinase-like_dom_sf"/>
</dbReference>
<proteinExistence type="predicted"/>
<reference evidence="3 4" key="1">
    <citation type="journal article" date="2018" name="Evol. Lett.">
        <title>Horizontal gene cluster transfer increased hallucinogenic mushroom diversity.</title>
        <authorList>
            <person name="Reynolds H.T."/>
            <person name="Vijayakumar V."/>
            <person name="Gluck-Thaler E."/>
            <person name="Korotkin H.B."/>
            <person name="Matheny P.B."/>
            <person name="Slot J.C."/>
        </authorList>
    </citation>
    <scope>NUCLEOTIDE SEQUENCE [LARGE SCALE GENOMIC DNA]</scope>
    <source>
        <strain evidence="3 4">2631</strain>
    </source>
</reference>
<dbReference type="Gene3D" id="1.10.510.10">
    <property type="entry name" value="Transferase(Phosphotransferase) domain 1"/>
    <property type="match status" value="1"/>
</dbReference>
<dbReference type="SUPFAM" id="SSF56112">
    <property type="entry name" value="Protein kinase-like (PK-like)"/>
    <property type="match status" value="1"/>
</dbReference>
<dbReference type="PANTHER" id="PTHR38248">
    <property type="entry name" value="FUNK1 6"/>
    <property type="match status" value="1"/>
</dbReference>
<feature type="domain" description="Fungal-type protein kinase" evidence="2">
    <location>
        <begin position="480"/>
        <end position="634"/>
    </location>
</feature>
<sequence>MLDETPRSHRSHVGKAEITVLRPVIAVEMDRVFVKVPIDSFMKTYLPFVPSEEAIKRIIGRLLFEKSYQPSPEEESSGEESSDLQGSLHDALRSGNSLMLRHDNRLMFRAFPQPPTQTNGSEKIVYAPLAKIAEEISQIKDLIPDRHDEYHYRDVSSKTIYSEIDGSNNKIDACFIHRDGSSQPAARDIAVVIEQKLVLEQRGGNNRQAVSANVQIMNDDVRRMFTFGITIESNLVTLWYHSRSYSAVSEQFSFVDQPEILLKVFTSFLYAKREELGYDPLVDYMGKGCYIFRNIPNVHDSSVLDTYKSIDTISEIRANNISGRMARVFTVIKYNQRAKRYGAKKYVLKDVWLDEKAQTERQLQDAIFRDIDKFWMNSDTSPYLNSIKERHRNLVSYKDYKKHFLSIESDYDGQQSKLLPDDFQPVRGLLAGPPLEEEKSAAAPTTAARLATQMSKAAHTIPVDTAYENFARVDFEPLELMLCAGWVHRDISSGNIMAYRRDLDNKNQPWRVILADLEYAKKYPPPADYLAASDPKTGTPFFMPIEIMMQDTLFARDHDQSMARSQPRALNSQGEPPAAATARVSEVAEAEVQDTYKRVKRQRLLKDKTKDPSQGIVHNFQHDLESIWWLVLWTITSRVVGSSAQLYGQGIFQNSIIASPKRLKAFRSGIEEDLNSCLGKLARYFSEPMETIRGAMYQDYVSRVREGNLTNIASFVPTSNAFRSFFSDLEESRDRWSATLLNAENPYIDPAERKRPLPDDPDEAQQDESEVEPKSKLPKTSDSSKGKLPAE</sequence>
<dbReference type="AlphaFoldDB" id="A0A409WQ34"/>
<dbReference type="OrthoDB" id="312874at2759"/>
<feature type="compositionally biased region" description="Acidic residues" evidence="1">
    <location>
        <begin position="72"/>
        <end position="82"/>
    </location>
</feature>
<name>A0A409WQ34_PSICY</name>
<evidence type="ECO:0000313" key="3">
    <source>
        <dbReference type="EMBL" id="PPQ80609.1"/>
    </source>
</evidence>
<dbReference type="Proteomes" id="UP000283269">
    <property type="component" value="Unassembled WGS sequence"/>
</dbReference>
<evidence type="ECO:0000313" key="4">
    <source>
        <dbReference type="Proteomes" id="UP000283269"/>
    </source>
</evidence>
<evidence type="ECO:0000256" key="1">
    <source>
        <dbReference type="SAM" id="MobiDB-lite"/>
    </source>
</evidence>
<dbReference type="Pfam" id="PF17667">
    <property type="entry name" value="Pkinase_fungal"/>
    <property type="match status" value="2"/>
</dbReference>
<feature type="compositionally biased region" description="Acidic residues" evidence="1">
    <location>
        <begin position="759"/>
        <end position="770"/>
    </location>
</feature>
<gene>
    <name evidence="3" type="ORF">CVT25_001571</name>
</gene>
<accession>A0A409WQ34</accession>
<comment type="caution">
    <text evidence="3">The sequence shown here is derived from an EMBL/GenBank/DDBJ whole genome shotgun (WGS) entry which is preliminary data.</text>
</comment>
<keyword evidence="4" id="KW-1185">Reference proteome</keyword>
<feature type="domain" description="Fungal-type protein kinase" evidence="2">
    <location>
        <begin position="174"/>
        <end position="363"/>
    </location>
</feature>
<dbReference type="EMBL" id="NHYD01003320">
    <property type="protein sequence ID" value="PPQ80609.1"/>
    <property type="molecule type" value="Genomic_DNA"/>
</dbReference>